<keyword evidence="1" id="KW-0175">Coiled coil</keyword>
<accession>A0A922MPK6</accession>
<evidence type="ECO:0000256" key="1">
    <source>
        <dbReference type="SAM" id="Coils"/>
    </source>
</evidence>
<comment type="caution">
    <text evidence="2">The sequence shown here is derived from an EMBL/GenBank/DDBJ whole genome shotgun (WGS) entry which is preliminary data.</text>
</comment>
<protein>
    <submittedName>
        <fullName evidence="2">Uncharacterized protein</fullName>
    </submittedName>
</protein>
<dbReference type="AlphaFoldDB" id="A0A922MPK6"/>
<name>A0A922MPK6_SPOEX</name>
<gene>
    <name evidence="2" type="ORF">HF086_003059</name>
</gene>
<sequence>MTDKEISVEELEETVKQTDEQLDLMEWKMDNVEKELVEPINTQDMCIMHLLKSVSEVRAKLFSILIEHYKSIF</sequence>
<feature type="coiled-coil region" evidence="1">
    <location>
        <begin position="1"/>
        <end position="35"/>
    </location>
</feature>
<reference evidence="2" key="1">
    <citation type="journal article" date="2021" name="G3 (Bethesda)">
        <title>Genome and transcriptome analysis of the beet armyworm Spodoptera exigua reveals targets for pest control. .</title>
        <authorList>
            <person name="Simon S."/>
            <person name="Breeschoten T."/>
            <person name="Jansen H.J."/>
            <person name="Dirks R.P."/>
            <person name="Schranz M.E."/>
            <person name="Ros V.I.D."/>
        </authorList>
    </citation>
    <scope>NUCLEOTIDE SEQUENCE</scope>
    <source>
        <strain evidence="2">TB_SE_WUR_2020</strain>
    </source>
</reference>
<dbReference type="EMBL" id="JACEFF010000283">
    <property type="protein sequence ID" value="KAH9640373.1"/>
    <property type="molecule type" value="Genomic_DNA"/>
</dbReference>
<evidence type="ECO:0000313" key="2">
    <source>
        <dbReference type="EMBL" id="KAH9640373.1"/>
    </source>
</evidence>
<proteinExistence type="predicted"/>
<evidence type="ECO:0000313" key="3">
    <source>
        <dbReference type="Proteomes" id="UP000814243"/>
    </source>
</evidence>
<organism evidence="2 3">
    <name type="scientific">Spodoptera exigua</name>
    <name type="common">Beet armyworm</name>
    <name type="synonym">Noctua fulgens</name>
    <dbReference type="NCBI Taxonomy" id="7107"/>
    <lineage>
        <taxon>Eukaryota</taxon>
        <taxon>Metazoa</taxon>
        <taxon>Ecdysozoa</taxon>
        <taxon>Arthropoda</taxon>
        <taxon>Hexapoda</taxon>
        <taxon>Insecta</taxon>
        <taxon>Pterygota</taxon>
        <taxon>Neoptera</taxon>
        <taxon>Endopterygota</taxon>
        <taxon>Lepidoptera</taxon>
        <taxon>Glossata</taxon>
        <taxon>Ditrysia</taxon>
        <taxon>Noctuoidea</taxon>
        <taxon>Noctuidae</taxon>
        <taxon>Amphipyrinae</taxon>
        <taxon>Spodoptera</taxon>
    </lineage>
</organism>
<dbReference type="Proteomes" id="UP000814243">
    <property type="component" value="Unassembled WGS sequence"/>
</dbReference>